<gene>
    <name evidence="7" type="ORF">SO694_00106030</name>
</gene>
<reference evidence="7 8" key="1">
    <citation type="submission" date="2024-03" db="EMBL/GenBank/DDBJ databases">
        <title>Aureococcus anophagefferens CCMP1851 and Kratosvirus quantuckense: Draft genome of a second virus-susceptible host strain in the model system.</title>
        <authorList>
            <person name="Chase E."/>
            <person name="Truchon A.R."/>
            <person name="Schepens W."/>
            <person name="Wilhelm S.W."/>
        </authorList>
    </citation>
    <scope>NUCLEOTIDE SEQUENCE [LARGE SCALE GENOMIC DNA]</scope>
    <source>
        <strain evidence="7 8">CCMP1851</strain>
    </source>
</reference>
<dbReference type="Proteomes" id="UP001363151">
    <property type="component" value="Unassembled WGS sequence"/>
</dbReference>
<proteinExistence type="predicted"/>
<sequence>MDEAAAAYRRFQEEEHTRRVLAQISERPCGMTRTRTFEEARERWRAADGRRARAQCARWDDAEERSQNRHVLSLSRIRREEVALMREETRARDAHRDQVREWQEQARERDERRKARAREIEAGLSQIREATRWSIRRANEAPPRNPRPPADEECAICLSRLPDDALETPCGHSFCATCLEASVKTSPSCPLCRATLHRAYVEAQGWAYPADDPAPRSLPAVVDNPPPRRAPNIVRVGAARGPASTTFYALPDSRCAARVAGLLREVVFEREDGTVEARADPPYEVNVGPGDVAVVVGLHLAEGGDPIFVPLRSTSAAVVVELADGGRQETTMQGQLRHIGDLARAQQAAGSHIEGLRDRVSTIRSQADVLRDKLRDLRRSHESARREMTRLGAAHEAAREAAAPRPGASPPCPRPADAPWTAPQEVVPQTLASVRLPEVRRNGTHQDAQVL</sequence>
<keyword evidence="1" id="KW-0479">Metal-binding</keyword>
<organism evidence="7 8">
    <name type="scientific">Aureococcus anophagefferens</name>
    <name type="common">Harmful bloom alga</name>
    <dbReference type="NCBI Taxonomy" id="44056"/>
    <lineage>
        <taxon>Eukaryota</taxon>
        <taxon>Sar</taxon>
        <taxon>Stramenopiles</taxon>
        <taxon>Ochrophyta</taxon>
        <taxon>Pelagophyceae</taxon>
        <taxon>Pelagomonadales</taxon>
        <taxon>Pelagomonadaceae</taxon>
        <taxon>Aureococcus</taxon>
    </lineage>
</organism>
<evidence type="ECO:0000313" key="8">
    <source>
        <dbReference type="Proteomes" id="UP001363151"/>
    </source>
</evidence>
<dbReference type="PANTHER" id="PTHR23041:SF78">
    <property type="entry name" value="E3 UBIQUITIN-PROTEIN LIGASE RNF4"/>
    <property type="match status" value="1"/>
</dbReference>
<dbReference type="EMBL" id="JBBJCI010000357">
    <property type="protein sequence ID" value="KAK7233632.1"/>
    <property type="molecule type" value="Genomic_DNA"/>
</dbReference>
<evidence type="ECO:0000256" key="1">
    <source>
        <dbReference type="ARBA" id="ARBA00022723"/>
    </source>
</evidence>
<feature type="compositionally biased region" description="Pro residues" evidence="5">
    <location>
        <begin position="407"/>
        <end position="416"/>
    </location>
</feature>
<evidence type="ECO:0000256" key="3">
    <source>
        <dbReference type="ARBA" id="ARBA00022833"/>
    </source>
</evidence>
<evidence type="ECO:0000256" key="5">
    <source>
        <dbReference type="SAM" id="MobiDB-lite"/>
    </source>
</evidence>
<dbReference type="Gene3D" id="3.30.40.10">
    <property type="entry name" value="Zinc/RING finger domain, C3HC4 (zinc finger)"/>
    <property type="match status" value="1"/>
</dbReference>
<dbReference type="SMART" id="SM00184">
    <property type="entry name" value="RING"/>
    <property type="match status" value="1"/>
</dbReference>
<dbReference type="SUPFAM" id="SSF57850">
    <property type="entry name" value="RING/U-box"/>
    <property type="match status" value="1"/>
</dbReference>
<name>A0ABR1FML5_AURAN</name>
<dbReference type="PROSITE" id="PS00518">
    <property type="entry name" value="ZF_RING_1"/>
    <property type="match status" value="1"/>
</dbReference>
<dbReference type="InterPro" id="IPR017907">
    <property type="entry name" value="Znf_RING_CS"/>
</dbReference>
<feature type="compositionally biased region" description="Basic and acidic residues" evidence="5">
    <location>
        <begin position="378"/>
        <end position="389"/>
    </location>
</feature>
<dbReference type="InterPro" id="IPR001841">
    <property type="entry name" value="Znf_RING"/>
</dbReference>
<evidence type="ECO:0000256" key="2">
    <source>
        <dbReference type="ARBA" id="ARBA00022771"/>
    </source>
</evidence>
<evidence type="ECO:0000256" key="4">
    <source>
        <dbReference type="PROSITE-ProRule" id="PRU00175"/>
    </source>
</evidence>
<evidence type="ECO:0000313" key="7">
    <source>
        <dbReference type="EMBL" id="KAK7233632.1"/>
    </source>
</evidence>
<feature type="domain" description="RING-type" evidence="6">
    <location>
        <begin position="154"/>
        <end position="193"/>
    </location>
</feature>
<dbReference type="Pfam" id="PF13639">
    <property type="entry name" value="zf-RING_2"/>
    <property type="match status" value="1"/>
</dbReference>
<evidence type="ECO:0000259" key="6">
    <source>
        <dbReference type="PROSITE" id="PS50089"/>
    </source>
</evidence>
<dbReference type="InterPro" id="IPR013083">
    <property type="entry name" value="Znf_RING/FYVE/PHD"/>
</dbReference>
<accession>A0ABR1FML5</accession>
<comment type="caution">
    <text evidence="7">The sequence shown here is derived from an EMBL/GenBank/DDBJ whole genome shotgun (WGS) entry which is preliminary data.</text>
</comment>
<keyword evidence="8" id="KW-1185">Reference proteome</keyword>
<dbReference type="InterPro" id="IPR047134">
    <property type="entry name" value="RNF4"/>
</dbReference>
<keyword evidence="2 4" id="KW-0863">Zinc-finger</keyword>
<keyword evidence="3" id="KW-0862">Zinc</keyword>
<protein>
    <recommendedName>
        <fullName evidence="6">RING-type domain-containing protein</fullName>
    </recommendedName>
</protein>
<dbReference type="PANTHER" id="PTHR23041">
    <property type="entry name" value="RING FINGER DOMAIN-CONTAINING"/>
    <property type="match status" value="1"/>
</dbReference>
<feature type="region of interest" description="Disordered" evidence="5">
    <location>
        <begin position="378"/>
        <end position="451"/>
    </location>
</feature>
<dbReference type="PROSITE" id="PS50089">
    <property type="entry name" value="ZF_RING_2"/>
    <property type="match status" value="1"/>
</dbReference>